<evidence type="ECO:0000313" key="2">
    <source>
        <dbReference type="Proteomes" id="UP001153387"/>
    </source>
</evidence>
<reference evidence="1 2" key="1">
    <citation type="submission" date="2022-10" db="EMBL/GenBank/DDBJ databases">
        <title>Comparative genomic analysis of Cohnella hashimotonis sp. nov., isolated from the International Space Station.</title>
        <authorList>
            <person name="Simpson A."/>
            <person name="Venkateswaran K."/>
        </authorList>
    </citation>
    <scope>NUCLEOTIDE SEQUENCE [LARGE SCALE GENOMIC DNA]</scope>
    <source>
        <strain evidence="1 2">DSM 18997</strain>
    </source>
</reference>
<accession>A0A9X4QPE8</accession>
<evidence type="ECO:0008006" key="3">
    <source>
        <dbReference type="Google" id="ProtNLM"/>
    </source>
</evidence>
<dbReference type="AlphaFoldDB" id="A0A9X4QPE8"/>
<name>A0A9X4QPE8_9BACL</name>
<dbReference type="InterPro" id="IPR050519">
    <property type="entry name" value="Glycosyltransf_28_UgtP"/>
</dbReference>
<dbReference type="PANTHER" id="PTHR43025">
    <property type="entry name" value="MONOGALACTOSYLDIACYLGLYCEROL SYNTHASE"/>
    <property type="match status" value="1"/>
</dbReference>
<keyword evidence="2" id="KW-1185">Reference proteome</keyword>
<comment type="caution">
    <text evidence="1">The sequence shown here is derived from an EMBL/GenBank/DDBJ whole genome shotgun (WGS) entry which is preliminary data.</text>
</comment>
<evidence type="ECO:0000313" key="1">
    <source>
        <dbReference type="EMBL" id="MDG0793446.1"/>
    </source>
</evidence>
<dbReference type="EMBL" id="JAPDHZ010000004">
    <property type="protein sequence ID" value="MDG0793446.1"/>
    <property type="molecule type" value="Genomic_DNA"/>
</dbReference>
<dbReference type="SUPFAM" id="SSF53756">
    <property type="entry name" value="UDP-Glycosyltransferase/glycogen phosphorylase"/>
    <property type="match status" value="1"/>
</dbReference>
<dbReference type="PANTHER" id="PTHR43025:SF3">
    <property type="entry name" value="MONOGALACTOSYLDIACYLGLYCEROL SYNTHASE 1, CHLOROPLASTIC"/>
    <property type="match status" value="1"/>
</dbReference>
<gene>
    <name evidence="1" type="ORF">OMP38_23345</name>
</gene>
<dbReference type="RefSeq" id="WP_277567224.1">
    <property type="nucleotide sequence ID" value="NZ_JAPDHZ010000004.1"/>
</dbReference>
<sequence>MKDQALTILIIYARFGDGHFQVSKALERQFAKQGQTGIREDRIHVTGIPIRRQFGGARRSRPEICREKGLDPDRTHVLVMIGALTDRKRLIAELLTLPASVSLILVAGRDARLYRRLN</sequence>
<dbReference type="Proteomes" id="UP001153387">
    <property type="component" value="Unassembled WGS sequence"/>
</dbReference>
<organism evidence="1 2">
    <name type="scientific">Cohnella ginsengisoli</name>
    <dbReference type="NCBI Taxonomy" id="425004"/>
    <lineage>
        <taxon>Bacteria</taxon>
        <taxon>Bacillati</taxon>
        <taxon>Bacillota</taxon>
        <taxon>Bacilli</taxon>
        <taxon>Bacillales</taxon>
        <taxon>Paenibacillaceae</taxon>
        <taxon>Cohnella</taxon>
    </lineage>
</organism>
<protein>
    <recommendedName>
        <fullName evidence="3">Diacylglycerol glucosyltransferase N-terminal domain-containing protein</fullName>
    </recommendedName>
</protein>
<proteinExistence type="predicted"/>